<sequence>MRLNSLKKEVVKLVITNPLPISVGAGLSLDVEYIKPREQLLGGRRILVYPVKFICGFIPNPSEPPEATLPPGEEPPLKPANYATAINVINLTDHPLTFTKKAVIALPEGAHNYPIIGDKITETLLPNAALEIDCSDIVNNLLAGKTLPPVTLLKGFVVIELPKTVSCLKDFQPLEVVAIYTALHKQFVLSSV</sequence>
<dbReference type="HOGENOM" id="CLU_1412912_0_0_9"/>
<evidence type="ECO:0000313" key="2">
    <source>
        <dbReference type="Proteomes" id="UP000002706"/>
    </source>
</evidence>
<proteinExistence type="predicted"/>
<dbReference type="STRING" id="246194.CHY_2626"/>
<evidence type="ECO:0000313" key="1">
    <source>
        <dbReference type="EMBL" id="ABB13761.1"/>
    </source>
</evidence>
<gene>
    <name evidence="1" type="ordered locus">CHY_2626</name>
</gene>
<keyword evidence="2" id="KW-1185">Reference proteome</keyword>
<dbReference type="Proteomes" id="UP000002706">
    <property type="component" value="Chromosome"/>
</dbReference>
<dbReference type="AlphaFoldDB" id="Q3A8W5"/>
<protein>
    <submittedName>
        <fullName evidence="1">Uncharacterized protein</fullName>
    </submittedName>
</protein>
<dbReference type="InParanoid" id="Q3A8W5"/>
<name>Q3A8W5_CARHZ</name>
<organism evidence="1 2">
    <name type="scientific">Carboxydothermus hydrogenoformans (strain ATCC BAA-161 / DSM 6008 / Z-2901)</name>
    <dbReference type="NCBI Taxonomy" id="246194"/>
    <lineage>
        <taxon>Bacteria</taxon>
        <taxon>Bacillati</taxon>
        <taxon>Bacillota</taxon>
        <taxon>Clostridia</taxon>
        <taxon>Thermoanaerobacterales</taxon>
        <taxon>Thermoanaerobacteraceae</taxon>
        <taxon>Carboxydothermus</taxon>
    </lineage>
</organism>
<dbReference type="KEGG" id="chy:CHY_2626"/>
<reference evidence="1 2" key="1">
    <citation type="journal article" date="2005" name="PLoS Genet.">
        <title>Life in hot carbon monoxide: the complete genome sequence of Carboxydothermus hydrogenoformans Z-2901.</title>
        <authorList>
            <person name="Wu M."/>
            <person name="Ren Q."/>
            <person name="Durkin A.S."/>
            <person name="Daugherty S.C."/>
            <person name="Brinkac L.M."/>
            <person name="Dodson R.J."/>
            <person name="Madupu R."/>
            <person name="Sullivan S.A."/>
            <person name="Kolonay J.F."/>
            <person name="Haft D.H."/>
            <person name="Nelson W.C."/>
            <person name="Tallon L.J."/>
            <person name="Jones K.M."/>
            <person name="Ulrich L.E."/>
            <person name="Gonzalez J.M."/>
            <person name="Zhulin I.B."/>
            <person name="Robb F.T."/>
            <person name="Eisen J.A."/>
        </authorList>
    </citation>
    <scope>NUCLEOTIDE SEQUENCE [LARGE SCALE GENOMIC DNA]</scope>
    <source>
        <strain evidence="2">ATCC BAA-161 / DSM 6008 / Z-2901</strain>
    </source>
</reference>
<accession>Q3A8W5</accession>
<dbReference type="EMBL" id="CP000141">
    <property type="protein sequence ID" value="ABB13761.1"/>
    <property type="molecule type" value="Genomic_DNA"/>
</dbReference>